<dbReference type="Gene3D" id="3.90.190.20">
    <property type="entry name" value="Mur ligase, C-terminal domain"/>
    <property type="match status" value="1"/>
</dbReference>
<evidence type="ECO:0000259" key="9">
    <source>
        <dbReference type="Pfam" id="PF02875"/>
    </source>
</evidence>
<dbReference type="PANTHER" id="PTHR43692:SF1">
    <property type="entry name" value="UDP-N-ACETYLMURAMOYLALANINE--D-GLUTAMATE LIGASE"/>
    <property type="match status" value="1"/>
</dbReference>
<evidence type="ECO:0000256" key="3">
    <source>
        <dbReference type="ARBA" id="ARBA00022490"/>
    </source>
</evidence>
<proteinExistence type="inferred from homology"/>
<feature type="binding site" evidence="7">
    <location>
        <begin position="118"/>
        <end position="124"/>
    </location>
    <ligand>
        <name>ATP</name>
        <dbReference type="ChEBI" id="CHEBI:30616"/>
    </ligand>
</feature>
<dbReference type="SUPFAM" id="SSF51984">
    <property type="entry name" value="MurCD N-terminal domain"/>
    <property type="match status" value="1"/>
</dbReference>
<keyword evidence="7 8" id="KW-0573">Peptidoglycan synthesis</keyword>
<dbReference type="RefSeq" id="WP_249697801.1">
    <property type="nucleotide sequence ID" value="NZ_JAMFLX010000003.1"/>
</dbReference>
<evidence type="ECO:0000313" key="11">
    <source>
        <dbReference type="EMBL" id="MCL6268972.1"/>
    </source>
</evidence>
<feature type="domain" description="Mur ligase central" evidence="10">
    <location>
        <begin position="116"/>
        <end position="289"/>
    </location>
</feature>
<keyword evidence="7 8" id="KW-0961">Cell wall biogenesis/degradation</keyword>
<dbReference type="InterPro" id="IPR036615">
    <property type="entry name" value="Mur_ligase_C_dom_sf"/>
</dbReference>
<name>A0ABT0PDX2_9GAMM</name>
<evidence type="ECO:0000256" key="2">
    <source>
        <dbReference type="ARBA" id="ARBA00004752"/>
    </source>
</evidence>
<dbReference type="Pfam" id="PF02875">
    <property type="entry name" value="Mur_ligase_C"/>
    <property type="match status" value="1"/>
</dbReference>
<keyword evidence="7 8" id="KW-0133">Cell shape</keyword>
<dbReference type="Pfam" id="PF21799">
    <property type="entry name" value="MurD-like_N"/>
    <property type="match status" value="1"/>
</dbReference>
<evidence type="ECO:0000256" key="5">
    <source>
        <dbReference type="ARBA" id="ARBA00022741"/>
    </source>
</evidence>
<comment type="caution">
    <text evidence="11">The sequence shown here is derived from an EMBL/GenBank/DDBJ whole genome shotgun (WGS) entry which is preliminary data.</text>
</comment>
<protein>
    <recommendedName>
        <fullName evidence="7 8">UDP-N-acetylmuramoylalanine--D-glutamate ligase</fullName>
        <ecNumber evidence="7 8">6.3.2.9</ecNumber>
    </recommendedName>
    <alternativeName>
        <fullName evidence="7">D-glutamic acid-adding enzyme</fullName>
    </alternativeName>
    <alternativeName>
        <fullName evidence="7">UDP-N-acetylmuramoyl-L-alanyl-D-glutamate synthetase</fullName>
    </alternativeName>
</protein>
<dbReference type="InterPro" id="IPR036565">
    <property type="entry name" value="Mur-like_cat_sf"/>
</dbReference>
<evidence type="ECO:0000313" key="12">
    <source>
        <dbReference type="Proteomes" id="UP001203338"/>
    </source>
</evidence>
<dbReference type="EC" id="6.3.2.9" evidence="7 8"/>
<dbReference type="Gene3D" id="3.40.1190.10">
    <property type="entry name" value="Mur-like, catalytic domain"/>
    <property type="match status" value="1"/>
</dbReference>
<comment type="subcellular location">
    <subcellularLocation>
        <location evidence="1 7 8">Cytoplasm</location>
    </subcellularLocation>
</comment>
<dbReference type="Pfam" id="PF08245">
    <property type="entry name" value="Mur_ligase_M"/>
    <property type="match status" value="1"/>
</dbReference>
<dbReference type="InterPro" id="IPR004101">
    <property type="entry name" value="Mur_ligase_C"/>
</dbReference>
<accession>A0ABT0PDX2</accession>
<dbReference type="Gene3D" id="3.40.50.720">
    <property type="entry name" value="NAD(P)-binding Rossmann-like Domain"/>
    <property type="match status" value="1"/>
</dbReference>
<evidence type="ECO:0000256" key="4">
    <source>
        <dbReference type="ARBA" id="ARBA00022598"/>
    </source>
</evidence>
<dbReference type="NCBIfam" id="TIGR01087">
    <property type="entry name" value="murD"/>
    <property type="match status" value="1"/>
</dbReference>
<dbReference type="EMBL" id="JAMFLX010000003">
    <property type="protein sequence ID" value="MCL6268972.1"/>
    <property type="molecule type" value="Genomic_DNA"/>
</dbReference>
<comment type="catalytic activity">
    <reaction evidence="7 8">
        <text>UDP-N-acetyl-alpha-D-muramoyl-L-alanine + D-glutamate + ATP = UDP-N-acetyl-alpha-D-muramoyl-L-alanyl-D-glutamate + ADP + phosphate + H(+)</text>
        <dbReference type="Rhea" id="RHEA:16429"/>
        <dbReference type="ChEBI" id="CHEBI:15378"/>
        <dbReference type="ChEBI" id="CHEBI:29986"/>
        <dbReference type="ChEBI" id="CHEBI:30616"/>
        <dbReference type="ChEBI" id="CHEBI:43474"/>
        <dbReference type="ChEBI" id="CHEBI:83898"/>
        <dbReference type="ChEBI" id="CHEBI:83900"/>
        <dbReference type="ChEBI" id="CHEBI:456216"/>
        <dbReference type="EC" id="6.3.2.9"/>
    </reaction>
</comment>
<keyword evidence="3 7" id="KW-0963">Cytoplasm</keyword>
<dbReference type="Proteomes" id="UP001203338">
    <property type="component" value="Unassembled WGS sequence"/>
</dbReference>
<gene>
    <name evidence="7 11" type="primary">murD</name>
    <name evidence="11" type="ORF">M3P05_03320</name>
</gene>
<keyword evidence="7 8" id="KW-0131">Cell cycle</keyword>
<keyword evidence="4 7" id="KW-0436">Ligase</keyword>
<comment type="similarity">
    <text evidence="7">Belongs to the MurCDEF family.</text>
</comment>
<comment type="function">
    <text evidence="7 8">Cell wall formation. Catalyzes the addition of glutamate to the nucleotide precursor UDP-N-acetylmuramoyl-L-alanine (UMA).</text>
</comment>
<dbReference type="SUPFAM" id="SSF53623">
    <property type="entry name" value="MurD-like peptide ligases, catalytic domain"/>
    <property type="match status" value="1"/>
</dbReference>
<dbReference type="InterPro" id="IPR005762">
    <property type="entry name" value="MurD"/>
</dbReference>
<evidence type="ECO:0000256" key="1">
    <source>
        <dbReference type="ARBA" id="ARBA00004496"/>
    </source>
</evidence>
<keyword evidence="12" id="KW-1185">Reference proteome</keyword>
<sequence>MHEQLISSDKKRIVVGLGKTGLACARWLYRQGLPFFVVDTRTNPPGLDALRDACPGVDIICGSLESDLLSQADELIVSPGLSLKEPTIAQAIANGVAVSGDIELFCRQVEAPVIAITGSNGKSTVTTLVGLMAEKAGVSVGVGGNIGTPVLDLLEQGEKDLYVLELSSFQLETTHSLRAAAATVLNVTPDHMDRYDSLAEYHQAKHRIYCGCTGAVVNRDDALSSPLVSENVRLVSFGLNQAPGLNDFGTVKENGKTWLVQGLKRLISTDELKVRGSHNQANALAALALGTLARLPMEAMLEALREFTGLPHRCEWVKDAHDVNWFNDSKATNTGSAIAAIEGLSSDITGQIVLIAGGDGKGADFSEMKPAVQSHVRDLIVIGVDGPRLGSEVEGAAPIHKAESLDEAILTAKELAQSGDVVLLAPACASFDMFDNYEHRGEMFRERVEVLCG</sequence>
<keyword evidence="7 8" id="KW-0132">Cell division</keyword>
<dbReference type="InterPro" id="IPR013221">
    <property type="entry name" value="Mur_ligase_cen"/>
</dbReference>
<keyword evidence="5 7" id="KW-0547">Nucleotide-binding</keyword>
<dbReference type="HAMAP" id="MF_00639">
    <property type="entry name" value="MurD"/>
    <property type="match status" value="1"/>
</dbReference>
<dbReference type="PANTHER" id="PTHR43692">
    <property type="entry name" value="UDP-N-ACETYLMURAMOYLALANINE--D-GLUTAMATE LIGASE"/>
    <property type="match status" value="1"/>
</dbReference>
<organism evidence="11 12">
    <name type="scientific">Parendozoicomonas callyspongiae</name>
    <dbReference type="NCBI Taxonomy" id="2942213"/>
    <lineage>
        <taxon>Bacteria</taxon>
        <taxon>Pseudomonadati</taxon>
        <taxon>Pseudomonadota</taxon>
        <taxon>Gammaproteobacteria</taxon>
        <taxon>Oceanospirillales</taxon>
        <taxon>Endozoicomonadaceae</taxon>
        <taxon>Parendozoicomonas</taxon>
    </lineage>
</organism>
<evidence type="ECO:0000256" key="8">
    <source>
        <dbReference type="RuleBase" id="RU003664"/>
    </source>
</evidence>
<dbReference type="SUPFAM" id="SSF53244">
    <property type="entry name" value="MurD-like peptide ligases, peptide-binding domain"/>
    <property type="match status" value="1"/>
</dbReference>
<feature type="domain" description="Mur ligase C-terminal" evidence="9">
    <location>
        <begin position="312"/>
        <end position="428"/>
    </location>
</feature>
<comment type="pathway">
    <text evidence="2 7 8">Cell wall biogenesis; peptidoglycan biosynthesis.</text>
</comment>
<evidence type="ECO:0000256" key="6">
    <source>
        <dbReference type="ARBA" id="ARBA00022840"/>
    </source>
</evidence>
<evidence type="ECO:0000259" key="10">
    <source>
        <dbReference type="Pfam" id="PF08245"/>
    </source>
</evidence>
<keyword evidence="6 7" id="KW-0067">ATP-binding</keyword>
<reference evidence="11 12" key="1">
    <citation type="submission" date="2022-05" db="EMBL/GenBank/DDBJ databases">
        <authorList>
            <person name="Park J.-S."/>
        </authorList>
    </citation>
    <scope>NUCLEOTIDE SEQUENCE [LARGE SCALE GENOMIC DNA]</scope>
    <source>
        <strain evidence="11 12">2012CJ34-2</strain>
    </source>
</reference>
<evidence type="ECO:0000256" key="7">
    <source>
        <dbReference type="HAMAP-Rule" id="MF_00639"/>
    </source>
</evidence>
<dbReference type="GO" id="GO:0008764">
    <property type="term" value="F:UDP-N-acetylmuramoylalanine-D-glutamate ligase activity"/>
    <property type="evidence" value="ECO:0007669"/>
    <property type="project" value="UniProtKB-EC"/>
</dbReference>